<evidence type="ECO:0000313" key="2">
    <source>
        <dbReference type="EMBL" id="KAA8905360.1"/>
    </source>
</evidence>
<proteinExistence type="predicted"/>
<dbReference type="OrthoDB" id="10258631at2759"/>
<comment type="caution">
    <text evidence="2">The sequence shown here is derived from an EMBL/GenBank/DDBJ whole genome shotgun (WGS) entry which is preliminary data.</text>
</comment>
<name>A0A5J5EVL0_9PEZI</name>
<protein>
    <submittedName>
        <fullName evidence="2">Uncharacterized protein</fullName>
    </submittedName>
</protein>
<dbReference type="Gene3D" id="1.10.510.10">
    <property type="entry name" value="Transferase(Phosphotransferase) domain 1"/>
    <property type="match status" value="1"/>
</dbReference>
<evidence type="ECO:0000256" key="1">
    <source>
        <dbReference type="SAM" id="MobiDB-lite"/>
    </source>
</evidence>
<sequence length="122" mass="13701">MDRKKAYLFEKQIEPILKFADNRLINGDFNEFNILVKEDAQDVLVAANDDGPWSHVQTTGLLNAMVDASLRRRSRPKDQVDDHDTQKEGAGDEECDRGETSGDVEAYQTLASSMRLDSIGEL</sequence>
<dbReference type="Proteomes" id="UP000326924">
    <property type="component" value="Unassembled WGS sequence"/>
</dbReference>
<organism evidence="2 3">
    <name type="scientific">Sphaerosporella brunnea</name>
    <dbReference type="NCBI Taxonomy" id="1250544"/>
    <lineage>
        <taxon>Eukaryota</taxon>
        <taxon>Fungi</taxon>
        <taxon>Dikarya</taxon>
        <taxon>Ascomycota</taxon>
        <taxon>Pezizomycotina</taxon>
        <taxon>Pezizomycetes</taxon>
        <taxon>Pezizales</taxon>
        <taxon>Pyronemataceae</taxon>
        <taxon>Sphaerosporella</taxon>
    </lineage>
</organism>
<feature type="compositionally biased region" description="Basic and acidic residues" evidence="1">
    <location>
        <begin position="76"/>
        <end position="90"/>
    </location>
</feature>
<dbReference type="EMBL" id="VXIS01000100">
    <property type="protein sequence ID" value="KAA8905360.1"/>
    <property type="molecule type" value="Genomic_DNA"/>
</dbReference>
<evidence type="ECO:0000313" key="3">
    <source>
        <dbReference type="Proteomes" id="UP000326924"/>
    </source>
</evidence>
<reference evidence="2 3" key="1">
    <citation type="submission" date="2019-09" db="EMBL/GenBank/DDBJ databases">
        <title>Draft genome of the ectomycorrhizal ascomycete Sphaerosporella brunnea.</title>
        <authorList>
            <consortium name="DOE Joint Genome Institute"/>
            <person name="Benucci G.M."/>
            <person name="Marozzi G."/>
            <person name="Antonielli L."/>
            <person name="Sanchez S."/>
            <person name="Marco P."/>
            <person name="Wang X."/>
            <person name="Falini L.B."/>
            <person name="Barry K."/>
            <person name="Haridas S."/>
            <person name="Lipzen A."/>
            <person name="Labutti K."/>
            <person name="Grigoriev I.V."/>
            <person name="Murat C."/>
            <person name="Martin F."/>
            <person name="Albertini E."/>
            <person name="Donnini D."/>
            <person name="Bonito G."/>
        </authorList>
    </citation>
    <scope>NUCLEOTIDE SEQUENCE [LARGE SCALE GENOMIC DNA]</scope>
    <source>
        <strain evidence="2 3">Sb_GMNB300</strain>
    </source>
</reference>
<keyword evidence="3" id="KW-1185">Reference proteome</keyword>
<feature type="region of interest" description="Disordered" evidence="1">
    <location>
        <begin position="70"/>
        <end position="103"/>
    </location>
</feature>
<gene>
    <name evidence="2" type="ORF">FN846DRAFT_907480</name>
</gene>
<accession>A0A5J5EVL0</accession>
<dbReference type="InParanoid" id="A0A5J5EVL0"/>
<dbReference type="AlphaFoldDB" id="A0A5J5EVL0"/>